<dbReference type="GO" id="GO:0004527">
    <property type="term" value="F:exonuclease activity"/>
    <property type="evidence" value="ECO:0007669"/>
    <property type="project" value="UniProtKB-KW"/>
</dbReference>
<dbReference type="EMBL" id="OV725077">
    <property type="protein sequence ID" value="CAH1389731.1"/>
    <property type="molecule type" value="Genomic_DNA"/>
</dbReference>
<comment type="function">
    <text evidence="9">Component of the 9-1-1 cell-cycle checkpoint response complex that plays a major role in DNA repair. The 9-1-1 complex is recruited to DNA lesion upon damage by the RAD17-replication factor C (RFC) clamp loader complex. Acts then as a sliding clamp platform on DNA for several proteins involved in long-patch base excision repair (LP-BER). The 9-1-1 complex stimulates DNA polymerase beta (POLB) activity by increasing its affinity for the 3'-OH end of the primer-template and stabilizes POLB to those sites where LP-BER proceeds; endonuclease FEN1 cleavage activity on substrates with double, nick, or gap flaps of distinct sequences and lengths; and DNA ligase I (LIG1) on long-patch base excision repair substrates. The 9-1-1 complex is necessary for the recruitment of RHNO1 to sites of double-stranded breaks (DSB) occurring during the S phase. RAD9A possesses 3'-&gt;5' double stranded DNA exonuclease activity.</text>
</comment>
<protein>
    <recommendedName>
        <fullName evidence="10">Cell cycle checkpoint control protein RAD9A</fullName>
    </recommendedName>
    <alternativeName>
        <fullName evidence="11">DNA repair exonuclease rad9 homolog A</fullName>
    </alternativeName>
</protein>
<evidence type="ECO:0000256" key="11">
    <source>
        <dbReference type="ARBA" id="ARBA00079896"/>
    </source>
</evidence>
<comment type="subcellular location">
    <subcellularLocation>
        <location evidence="1">Nucleus</location>
    </subcellularLocation>
</comment>
<dbReference type="GO" id="GO:0000076">
    <property type="term" value="P:DNA replication checkpoint signaling"/>
    <property type="evidence" value="ECO:0007669"/>
    <property type="project" value="TreeGrafter"/>
</dbReference>
<keyword evidence="4" id="KW-0540">Nuclease</keyword>
<feature type="compositionally biased region" description="Low complexity" evidence="12">
    <location>
        <begin position="320"/>
        <end position="333"/>
    </location>
</feature>
<dbReference type="GO" id="GO:0031573">
    <property type="term" value="P:mitotic intra-S DNA damage checkpoint signaling"/>
    <property type="evidence" value="ECO:0007669"/>
    <property type="project" value="TreeGrafter"/>
</dbReference>
<dbReference type="GO" id="GO:0030896">
    <property type="term" value="C:checkpoint clamp complex"/>
    <property type="evidence" value="ECO:0007669"/>
    <property type="project" value="InterPro"/>
</dbReference>
<evidence type="ECO:0000256" key="5">
    <source>
        <dbReference type="ARBA" id="ARBA00022763"/>
    </source>
</evidence>
<dbReference type="PANTHER" id="PTHR15237:SF0">
    <property type="entry name" value="CELL CYCLE CHECKPOINT CONTROL PROTEIN"/>
    <property type="match status" value="1"/>
</dbReference>
<feature type="compositionally biased region" description="Basic and acidic residues" evidence="12">
    <location>
        <begin position="303"/>
        <end position="317"/>
    </location>
</feature>
<gene>
    <name evidence="13" type="ORF">NEZAVI_LOCUS1068</name>
</gene>
<dbReference type="GO" id="GO:0006281">
    <property type="term" value="P:DNA repair"/>
    <property type="evidence" value="ECO:0007669"/>
    <property type="project" value="TreeGrafter"/>
</dbReference>
<keyword evidence="5" id="KW-0227">DNA damage</keyword>
<dbReference type="Gene3D" id="3.70.10.10">
    <property type="match status" value="1"/>
</dbReference>
<dbReference type="Pfam" id="PF04139">
    <property type="entry name" value="Rad9"/>
    <property type="match status" value="1"/>
</dbReference>
<dbReference type="PANTHER" id="PTHR15237">
    <property type="entry name" value="DNA REPAIR PROTEIN RAD9"/>
    <property type="match status" value="1"/>
</dbReference>
<dbReference type="AlphaFoldDB" id="A0A9P0GZZ2"/>
<evidence type="ECO:0000256" key="8">
    <source>
        <dbReference type="ARBA" id="ARBA00023242"/>
    </source>
</evidence>
<keyword evidence="3" id="KW-0597">Phosphoprotein</keyword>
<evidence type="ECO:0000256" key="1">
    <source>
        <dbReference type="ARBA" id="ARBA00004123"/>
    </source>
</evidence>
<feature type="region of interest" description="Disordered" evidence="12">
    <location>
        <begin position="301"/>
        <end position="335"/>
    </location>
</feature>
<evidence type="ECO:0000256" key="2">
    <source>
        <dbReference type="ARBA" id="ARBA00008494"/>
    </source>
</evidence>
<evidence type="ECO:0000256" key="7">
    <source>
        <dbReference type="ARBA" id="ARBA00022839"/>
    </source>
</evidence>
<proteinExistence type="inferred from homology"/>
<evidence type="ECO:0000313" key="13">
    <source>
        <dbReference type="EMBL" id="CAH1389731.1"/>
    </source>
</evidence>
<feature type="region of interest" description="Disordered" evidence="12">
    <location>
        <begin position="276"/>
        <end position="295"/>
    </location>
</feature>
<accession>A0A9P0GZZ2</accession>
<name>A0A9P0GZZ2_NEZVI</name>
<comment type="similarity">
    <text evidence="2">Belongs to the rad9 family.</text>
</comment>
<keyword evidence="7" id="KW-0269">Exonuclease</keyword>
<sequence>MKCVIPSQNVKIVARAVHSLAKVGDEIFIQPAEDELLFRTINAAKSAFAEFRMCRSFFSSFSFSPPQNDTECKITMKSCINVFRSVHGMDKQVENCEIRIKPQSSQIVFQIKFINSSVKKYYLPVIENDQLEAQIPTDQPNQICASSKFLSASLKNFRHSEDEITIKVDKDSLFIKNHLELKKDFNLMRTELCYHRTEFESYVVENPTKITFCLKELRAVVMFAEPGNLPVILSFNEPGRPVVFQVMNHPAYEANYVISTLPSSRVNRSGHLTGCQNIDSPLTTPTSQGIKKNSISSTPYSFVEKESTTPISRKQDNIRSSISSTPEPIPSTSYQTSIEKSVQQFLSKPDPTKNIDKESEPSKFLLEIESLKNTSVEPVPSTINLPVLKEGPSMSEAVPESGNGISVTHGSLTNTSLEVVQSDASLPFLNEGPSTSQVVPESEPAVSISHGTPEGSLCRVDTVIKGMDSSSQPSPELLKTVFSRCFSKDHFLNVLVGHDVLLEESSDREAS</sequence>
<organism evidence="13 14">
    <name type="scientific">Nezara viridula</name>
    <name type="common">Southern green stink bug</name>
    <name type="synonym">Cimex viridulus</name>
    <dbReference type="NCBI Taxonomy" id="85310"/>
    <lineage>
        <taxon>Eukaryota</taxon>
        <taxon>Metazoa</taxon>
        <taxon>Ecdysozoa</taxon>
        <taxon>Arthropoda</taxon>
        <taxon>Hexapoda</taxon>
        <taxon>Insecta</taxon>
        <taxon>Pterygota</taxon>
        <taxon>Neoptera</taxon>
        <taxon>Paraneoptera</taxon>
        <taxon>Hemiptera</taxon>
        <taxon>Heteroptera</taxon>
        <taxon>Panheteroptera</taxon>
        <taxon>Pentatomomorpha</taxon>
        <taxon>Pentatomoidea</taxon>
        <taxon>Pentatomidae</taxon>
        <taxon>Pentatominae</taxon>
        <taxon>Nezara</taxon>
    </lineage>
</organism>
<dbReference type="OrthoDB" id="60092at2759"/>
<evidence type="ECO:0000256" key="12">
    <source>
        <dbReference type="SAM" id="MobiDB-lite"/>
    </source>
</evidence>
<keyword evidence="6" id="KW-0378">Hydrolase</keyword>
<evidence type="ECO:0000256" key="9">
    <source>
        <dbReference type="ARBA" id="ARBA00059283"/>
    </source>
</evidence>
<dbReference type="SUPFAM" id="SSF55979">
    <property type="entry name" value="DNA clamp"/>
    <property type="match status" value="1"/>
</dbReference>
<dbReference type="InterPro" id="IPR046938">
    <property type="entry name" value="DNA_clamp_sf"/>
</dbReference>
<reference evidence="13" key="1">
    <citation type="submission" date="2022-01" db="EMBL/GenBank/DDBJ databases">
        <authorList>
            <person name="King R."/>
        </authorList>
    </citation>
    <scope>NUCLEOTIDE SEQUENCE</scope>
</reference>
<evidence type="ECO:0000256" key="6">
    <source>
        <dbReference type="ARBA" id="ARBA00022801"/>
    </source>
</evidence>
<evidence type="ECO:0000256" key="3">
    <source>
        <dbReference type="ARBA" id="ARBA00022553"/>
    </source>
</evidence>
<dbReference type="InterPro" id="IPR007268">
    <property type="entry name" value="Rad9/Ddc1"/>
</dbReference>
<dbReference type="Proteomes" id="UP001152798">
    <property type="component" value="Chromosome 1"/>
</dbReference>
<keyword evidence="14" id="KW-1185">Reference proteome</keyword>
<dbReference type="FunFam" id="3.70.10.10:FF:000005">
    <property type="entry name" value="Cell cycle checkpoint control protein"/>
    <property type="match status" value="1"/>
</dbReference>
<evidence type="ECO:0000256" key="4">
    <source>
        <dbReference type="ARBA" id="ARBA00022722"/>
    </source>
</evidence>
<dbReference type="GO" id="GO:0071479">
    <property type="term" value="P:cellular response to ionizing radiation"/>
    <property type="evidence" value="ECO:0007669"/>
    <property type="project" value="TreeGrafter"/>
</dbReference>
<keyword evidence="8" id="KW-0539">Nucleus</keyword>
<evidence type="ECO:0000313" key="14">
    <source>
        <dbReference type="Proteomes" id="UP001152798"/>
    </source>
</evidence>
<evidence type="ECO:0000256" key="10">
    <source>
        <dbReference type="ARBA" id="ARBA00069752"/>
    </source>
</evidence>